<protein>
    <recommendedName>
        <fullName evidence="7">Thioredoxin domain-containing protein</fullName>
    </recommendedName>
</protein>
<dbReference type="Proteomes" id="UP000053528">
    <property type="component" value="Unassembled WGS sequence"/>
</dbReference>
<keyword evidence="2" id="KW-0201">Cytochrome c-type biogenesis</keyword>
<evidence type="ECO:0000313" key="8">
    <source>
        <dbReference type="EMBL" id="KGF19451.1"/>
    </source>
</evidence>
<feature type="domain" description="Thioredoxin" evidence="7">
    <location>
        <begin position="67"/>
        <end position="210"/>
    </location>
</feature>
<dbReference type="SUPFAM" id="SSF52833">
    <property type="entry name" value="Thioredoxin-like"/>
    <property type="match status" value="1"/>
</dbReference>
<dbReference type="GO" id="GO:0030313">
    <property type="term" value="C:cell envelope"/>
    <property type="evidence" value="ECO:0007669"/>
    <property type="project" value="UniProtKB-SubCell"/>
</dbReference>
<organism evidence="8 9">
    <name type="scientific">Pseudoglutamicibacter albus DNF00011</name>
    <dbReference type="NCBI Taxonomy" id="1401063"/>
    <lineage>
        <taxon>Bacteria</taxon>
        <taxon>Bacillati</taxon>
        <taxon>Actinomycetota</taxon>
        <taxon>Actinomycetes</taxon>
        <taxon>Micrococcales</taxon>
        <taxon>Micrococcaceae</taxon>
        <taxon>Pseudoglutamicibacter</taxon>
    </lineage>
</organism>
<reference evidence="8 9" key="1">
    <citation type="submission" date="2014-07" db="EMBL/GenBank/DDBJ databases">
        <authorList>
            <person name="McCorrison J."/>
            <person name="Sanka R."/>
            <person name="Torralba M."/>
            <person name="Gillis M."/>
            <person name="Haft D.H."/>
            <person name="Methe B."/>
            <person name="Sutton G."/>
            <person name="Nelson K.E."/>
        </authorList>
    </citation>
    <scope>NUCLEOTIDE SEQUENCE [LARGE SCALE GENOMIC DNA]</scope>
    <source>
        <strain evidence="8 9">DNF00011</strain>
    </source>
</reference>
<dbReference type="AlphaFoldDB" id="A0A095YBJ5"/>
<dbReference type="InterPro" id="IPR000866">
    <property type="entry name" value="AhpC/TSA"/>
</dbReference>
<dbReference type="PROSITE" id="PS51352">
    <property type="entry name" value="THIOREDOXIN_2"/>
    <property type="match status" value="1"/>
</dbReference>
<sequence length="216" mass="22829">MNHTGMNAPHTPNPRYGRRAVLGLMLATAAAGLAACSTESSDLANQNKEGSGKGYVAGDGSVSEYAPEDRGEAVEFTGTTFNGTDIDAATYAEGDVLVLNFWYAACSPCRVEAPALKAVADEFKNKGVTFLGINVRDEKAAAEAFDKTFKIPYESVRDLDGGVLLALSQYVPPQAVPTTLVLDPNRRVSARVLGVVEESTLRALIKTAQETPADAT</sequence>
<feature type="region of interest" description="Disordered" evidence="6">
    <location>
        <begin position="42"/>
        <end position="61"/>
    </location>
</feature>
<dbReference type="GO" id="GO:0016491">
    <property type="term" value="F:oxidoreductase activity"/>
    <property type="evidence" value="ECO:0007669"/>
    <property type="project" value="InterPro"/>
</dbReference>
<evidence type="ECO:0000256" key="2">
    <source>
        <dbReference type="ARBA" id="ARBA00022748"/>
    </source>
</evidence>
<dbReference type="InterPro" id="IPR013766">
    <property type="entry name" value="Thioredoxin_domain"/>
</dbReference>
<dbReference type="Gene3D" id="3.40.30.10">
    <property type="entry name" value="Glutaredoxin"/>
    <property type="match status" value="1"/>
</dbReference>
<dbReference type="CDD" id="cd02966">
    <property type="entry name" value="TlpA_like_family"/>
    <property type="match status" value="1"/>
</dbReference>
<comment type="subcellular location">
    <subcellularLocation>
        <location evidence="1">Cell envelope</location>
    </subcellularLocation>
</comment>
<evidence type="ECO:0000259" key="7">
    <source>
        <dbReference type="PROSITE" id="PS51352"/>
    </source>
</evidence>
<dbReference type="InterPro" id="IPR050553">
    <property type="entry name" value="Thioredoxin_ResA/DsbE_sf"/>
</dbReference>
<comment type="caution">
    <text evidence="8">The sequence shown here is derived from an EMBL/GenBank/DDBJ whole genome shotgun (WGS) entry which is preliminary data.</text>
</comment>
<keyword evidence="5" id="KW-0676">Redox-active center</keyword>
<evidence type="ECO:0000313" key="9">
    <source>
        <dbReference type="Proteomes" id="UP000053528"/>
    </source>
</evidence>
<dbReference type="PANTHER" id="PTHR42852">
    <property type="entry name" value="THIOL:DISULFIDE INTERCHANGE PROTEIN DSBE"/>
    <property type="match status" value="1"/>
</dbReference>
<dbReference type="EMBL" id="JRNH01000032">
    <property type="protein sequence ID" value="KGF19451.1"/>
    <property type="molecule type" value="Genomic_DNA"/>
</dbReference>
<dbReference type="Pfam" id="PF00578">
    <property type="entry name" value="AhpC-TSA"/>
    <property type="match status" value="1"/>
</dbReference>
<name>A0A095YBJ5_9MICC</name>
<evidence type="ECO:0000256" key="1">
    <source>
        <dbReference type="ARBA" id="ARBA00004196"/>
    </source>
</evidence>
<evidence type="ECO:0000256" key="3">
    <source>
        <dbReference type="ARBA" id="ARBA00022968"/>
    </source>
</evidence>
<evidence type="ECO:0000256" key="4">
    <source>
        <dbReference type="ARBA" id="ARBA00023157"/>
    </source>
</evidence>
<proteinExistence type="predicted"/>
<dbReference type="GO" id="GO:0017004">
    <property type="term" value="P:cytochrome complex assembly"/>
    <property type="evidence" value="ECO:0007669"/>
    <property type="project" value="UniProtKB-KW"/>
</dbReference>
<gene>
    <name evidence="8" type="ORF">HMPREF2128_10260</name>
</gene>
<accession>A0A095YBJ5</accession>
<keyword evidence="4" id="KW-1015">Disulfide bond</keyword>
<dbReference type="PANTHER" id="PTHR42852:SF6">
    <property type="entry name" value="THIOL:DISULFIDE INTERCHANGE PROTEIN DSBE"/>
    <property type="match status" value="1"/>
</dbReference>
<dbReference type="GO" id="GO:0016209">
    <property type="term" value="F:antioxidant activity"/>
    <property type="evidence" value="ECO:0007669"/>
    <property type="project" value="InterPro"/>
</dbReference>
<dbReference type="InterPro" id="IPR036249">
    <property type="entry name" value="Thioredoxin-like_sf"/>
</dbReference>
<evidence type="ECO:0000256" key="6">
    <source>
        <dbReference type="SAM" id="MobiDB-lite"/>
    </source>
</evidence>
<keyword evidence="3" id="KW-0735">Signal-anchor</keyword>
<evidence type="ECO:0000256" key="5">
    <source>
        <dbReference type="ARBA" id="ARBA00023284"/>
    </source>
</evidence>
<keyword evidence="3" id="KW-0812">Transmembrane</keyword>